<dbReference type="HOGENOM" id="CLU_015803_1_0_5"/>
<comment type="function">
    <text evidence="6">Na(+)/H(+) antiporter that extrudes sodium in exchange for external protons.</text>
</comment>
<comment type="similarity">
    <text evidence="6">Belongs to the NhaA Na(+)/H(+) (TC 2.A.33) antiporter family.</text>
</comment>
<feature type="transmembrane region" description="Helical" evidence="6">
    <location>
        <begin position="152"/>
        <end position="175"/>
    </location>
</feature>
<sequence>MKKRIDSFINLEVLSGILLFISMVLALWVSNTDLYDEYQALAKLPIGLSIGKFTLSKSLLKWVNDGLMALFFLILTLEAKYHCTEGDYSSLKSLRLPLICAIGGVIVPIAIYLLIATPNENFMRGWAVPIATDTAFILAILAIFIPNVAASVRLFVVAFSIIDDVIAVLILALFYTPFIQLVPLLISIICVLALAVLNKSNFAKLWPYSMIGIILWVGLTETGIHGTLAGVILGSFIPVRTHPEAEESQSPLKRLEHHLHPFVALTVLPLFAFLNSEIAFHEISLGDFFAPITTGILFGLFIGKQLGVMTFAYIGAKLNLCKLPFNISWKMFYGISVLTGIGFTFSLFIGVLSFEDNTHINQMKLGVMLGSFLSAIVGIIILKYARSNPAA</sequence>
<feature type="transmembrane region" description="Helical" evidence="6">
    <location>
        <begin position="93"/>
        <end position="114"/>
    </location>
</feature>
<dbReference type="GO" id="GO:0015385">
    <property type="term" value="F:sodium:proton antiporter activity"/>
    <property type="evidence" value="ECO:0007669"/>
    <property type="project" value="UniProtKB-UniRule"/>
</dbReference>
<evidence type="ECO:0000313" key="8">
    <source>
        <dbReference type="Proteomes" id="UP000028926"/>
    </source>
</evidence>
<gene>
    <name evidence="6" type="primary">nhaA</name>
    <name evidence="7" type="ORF">ID47_02745</name>
</gene>
<dbReference type="PANTHER" id="PTHR30341:SF0">
    <property type="entry name" value="NA(+)_H(+) ANTIPORTER NHAA"/>
    <property type="match status" value="1"/>
</dbReference>
<dbReference type="Pfam" id="PF06965">
    <property type="entry name" value="Na_H_antiport_1"/>
    <property type="match status" value="1"/>
</dbReference>
<evidence type="ECO:0000313" key="7">
    <source>
        <dbReference type="EMBL" id="AIK95884.1"/>
    </source>
</evidence>
<keyword evidence="6" id="KW-0915">Sodium</keyword>
<dbReference type="GO" id="GO:0006885">
    <property type="term" value="P:regulation of pH"/>
    <property type="evidence" value="ECO:0007669"/>
    <property type="project" value="UniProtKB-UniRule"/>
</dbReference>
<feature type="transmembrane region" description="Helical" evidence="6">
    <location>
        <begin position="62"/>
        <end position="81"/>
    </location>
</feature>
<keyword evidence="6" id="KW-0050">Antiport</keyword>
<comment type="subcellular location">
    <subcellularLocation>
        <location evidence="1">Cell inner membrane</location>
        <topology evidence="1">Multi-pass membrane protein</topology>
    </subcellularLocation>
    <subcellularLocation>
        <location evidence="6">Cell membrane</location>
        <topology evidence="6">Multi-pass membrane protein</topology>
    </subcellularLocation>
</comment>
<feature type="transmembrane region" description="Helical" evidence="6">
    <location>
        <begin position="366"/>
        <end position="385"/>
    </location>
</feature>
<dbReference type="RefSeq" id="WP_038463504.1">
    <property type="nucleotide sequence ID" value="NZ_CP008941.1"/>
</dbReference>
<dbReference type="InterPro" id="IPR023171">
    <property type="entry name" value="Na/H_antiporter_dom_sf"/>
</dbReference>
<dbReference type="InterPro" id="IPR004670">
    <property type="entry name" value="NhaA"/>
</dbReference>
<keyword evidence="3 6" id="KW-0812">Transmembrane</keyword>
<feature type="transmembrane region" description="Helical" evidence="6">
    <location>
        <begin position="332"/>
        <end position="354"/>
    </location>
</feature>
<accession>A0A077AV10</accession>
<keyword evidence="6" id="KW-0739">Sodium transport</keyword>
<dbReference type="AlphaFoldDB" id="A0A077AV10"/>
<dbReference type="Proteomes" id="UP000028926">
    <property type="component" value="Chromosome"/>
</dbReference>
<keyword evidence="4 6" id="KW-1133">Transmembrane helix</keyword>
<feature type="transmembrane region" description="Helical" evidence="6">
    <location>
        <begin position="126"/>
        <end position="145"/>
    </location>
</feature>
<comment type="catalytic activity">
    <reaction evidence="6">
        <text>Na(+)(in) + 2 H(+)(out) = Na(+)(out) + 2 H(+)(in)</text>
        <dbReference type="Rhea" id="RHEA:29251"/>
        <dbReference type="ChEBI" id="CHEBI:15378"/>
        <dbReference type="ChEBI" id="CHEBI:29101"/>
    </reaction>
</comment>
<dbReference type="KEGG" id="paca:ID47_02745"/>
<keyword evidence="8" id="KW-1185">Reference proteome</keyword>
<dbReference type="HAMAP" id="MF_01844">
    <property type="entry name" value="NhaA"/>
    <property type="match status" value="1"/>
</dbReference>
<dbReference type="Gene3D" id="1.20.1530.10">
    <property type="entry name" value="Na+/H+ antiporter like domain"/>
    <property type="match status" value="1"/>
</dbReference>
<dbReference type="eggNOG" id="COG3004">
    <property type="taxonomic scope" value="Bacteria"/>
</dbReference>
<keyword evidence="6" id="KW-0813">Transport</keyword>
<feature type="transmembrane region" description="Helical" evidence="6">
    <location>
        <begin position="288"/>
        <end position="312"/>
    </location>
</feature>
<protein>
    <recommendedName>
        <fullName evidence="6">Na(+)/H(+) antiporter NhaA</fullName>
    </recommendedName>
    <alternativeName>
        <fullName evidence="6">Sodium/proton antiporter NhaA</fullName>
    </alternativeName>
</protein>
<reference evidence="7 8" key="1">
    <citation type="submission" date="2014-07" db="EMBL/GenBank/DDBJ databases">
        <title>Comparative genomic insights into amoeba endosymbionts belonging to the families of Holosporaceae and Candidatus Midichloriaceae within Rickettsiales.</title>
        <authorList>
            <person name="Wang Z."/>
            <person name="Wu M."/>
        </authorList>
    </citation>
    <scope>NUCLEOTIDE SEQUENCE [LARGE SCALE GENOMIC DNA]</scope>
    <source>
        <strain evidence="7">PRA3</strain>
    </source>
</reference>
<feature type="transmembrane region" description="Helical" evidence="6">
    <location>
        <begin position="210"/>
        <end position="237"/>
    </location>
</feature>
<dbReference type="GO" id="GO:0005886">
    <property type="term" value="C:plasma membrane"/>
    <property type="evidence" value="ECO:0007669"/>
    <property type="project" value="UniProtKB-SubCell"/>
</dbReference>
<proteinExistence type="inferred from homology"/>
<feature type="transmembrane region" description="Helical" evidence="6">
    <location>
        <begin position="7"/>
        <end position="29"/>
    </location>
</feature>
<evidence type="ECO:0000256" key="6">
    <source>
        <dbReference type="HAMAP-Rule" id="MF_01844"/>
    </source>
</evidence>
<feature type="transmembrane region" description="Helical" evidence="6">
    <location>
        <begin position="181"/>
        <end position="198"/>
    </location>
</feature>
<evidence type="ECO:0000256" key="1">
    <source>
        <dbReference type="ARBA" id="ARBA00004429"/>
    </source>
</evidence>
<evidence type="ECO:0000256" key="3">
    <source>
        <dbReference type="ARBA" id="ARBA00022692"/>
    </source>
</evidence>
<dbReference type="PANTHER" id="PTHR30341">
    <property type="entry name" value="SODIUM ION/PROTON ANTIPORTER NHAA-RELATED"/>
    <property type="match status" value="1"/>
</dbReference>
<name>A0A077AV10_9PROT</name>
<organism evidence="7 8">
    <name type="scientific">Candidatus Odyssella acanthamoebae</name>
    <dbReference type="NCBI Taxonomy" id="91604"/>
    <lineage>
        <taxon>Bacteria</taxon>
        <taxon>Pseudomonadati</taxon>
        <taxon>Pseudomonadota</taxon>
        <taxon>Alphaproteobacteria</taxon>
        <taxon>Holosporales</taxon>
        <taxon>Candidatus Paracaedibacteraceae</taxon>
        <taxon>Candidatus Odyssella</taxon>
    </lineage>
</organism>
<keyword evidence="5 6" id="KW-0472">Membrane</keyword>
<feature type="transmembrane region" description="Helical" evidence="6">
    <location>
        <begin position="257"/>
        <end position="276"/>
    </location>
</feature>
<keyword evidence="2 6" id="KW-1003">Cell membrane</keyword>
<dbReference type="EMBL" id="CP008941">
    <property type="protein sequence ID" value="AIK95884.1"/>
    <property type="molecule type" value="Genomic_DNA"/>
</dbReference>
<keyword evidence="6" id="KW-0406">Ion transport</keyword>
<evidence type="ECO:0000256" key="4">
    <source>
        <dbReference type="ARBA" id="ARBA00022989"/>
    </source>
</evidence>
<evidence type="ECO:0000256" key="5">
    <source>
        <dbReference type="ARBA" id="ARBA00023136"/>
    </source>
</evidence>
<evidence type="ECO:0000256" key="2">
    <source>
        <dbReference type="ARBA" id="ARBA00022475"/>
    </source>
</evidence>
<dbReference type="NCBIfam" id="TIGR00773">
    <property type="entry name" value="NhaA"/>
    <property type="match status" value="1"/>
</dbReference>